<name>A0A1T2L9Q5_9GAMM</name>
<dbReference type="AlphaFoldDB" id="A0A1T2L9Q5"/>
<sequence>MMLIIETITWKPHIETAIEIAFDRVESGEDVFYVNLREGLPVCEDRSFMHFLVDLPRIRMKSASRLLSNTNIEVVDSEYGDDVIIKAEAAAKKIMGDCHSIDDVKKIKYEEFDDIGWGVLSSLISITRNSRIDFNKNKRAIFNYFKSSLMVYLQVQKLIEQYDPDEVLLFNGRFATTRAVLRAADSMGRRSWMIHERGCDKDHYWIGDVMPHDNVALQKRINDAWRPELIEDGRRFFQARRDRVERHWHVHTLKQEKGKLPREFNKKSKWVIFFTSSEDEMVAIGDKYINHHFPDQILAIQWLSSIVQGIDGLKMCVRVHPNIASKGASDRSRWDEMEVPDSVLIRSDDDIDTYALIDNSHVVCTYGSTVGVEATYWGKPSLLLANAAYDCLDVAMMAESESQVEAYLRAPFNYPQKNAIKYGAYYEAFGTKYRFYKADTLHRGSLKGVYLDDNIAIKSYRFMLNILNKCASIFRA</sequence>
<proteinExistence type="predicted"/>
<reference evidence="1 2" key="1">
    <citation type="submission" date="2016-11" db="EMBL/GenBank/DDBJ databases">
        <title>Mixed transmission modes and dynamic genome evolution in an obligate animal-bacterial symbiosis.</title>
        <authorList>
            <person name="Russell S.L."/>
            <person name="Corbett-Detig R.B."/>
            <person name="Cavanaugh C.M."/>
        </authorList>
    </citation>
    <scope>NUCLEOTIDE SEQUENCE [LARGE SCALE GENOMIC DNA]</scope>
    <source>
        <strain evidence="1">Sveles-Q1</strain>
    </source>
</reference>
<dbReference type="RefSeq" id="WP_078482443.1">
    <property type="nucleotide sequence ID" value="NZ_MPRL01000005.1"/>
</dbReference>
<evidence type="ECO:0000313" key="2">
    <source>
        <dbReference type="Proteomes" id="UP000191110"/>
    </source>
</evidence>
<evidence type="ECO:0000313" key="1">
    <source>
        <dbReference type="EMBL" id="OOZ41823.1"/>
    </source>
</evidence>
<dbReference type="InterPro" id="IPR043148">
    <property type="entry name" value="TagF_C"/>
</dbReference>
<dbReference type="OrthoDB" id="274536at2"/>
<gene>
    <name evidence="1" type="ORF">BOW53_02140</name>
</gene>
<dbReference type="Gene3D" id="3.40.50.12580">
    <property type="match status" value="1"/>
</dbReference>
<keyword evidence="2" id="KW-1185">Reference proteome</keyword>
<dbReference type="Proteomes" id="UP000191110">
    <property type="component" value="Unassembled WGS sequence"/>
</dbReference>
<protein>
    <recommendedName>
        <fullName evidence="3">Capsule biosynthesis protein</fullName>
    </recommendedName>
</protein>
<dbReference type="EMBL" id="MPRL01000005">
    <property type="protein sequence ID" value="OOZ41823.1"/>
    <property type="molecule type" value="Genomic_DNA"/>
</dbReference>
<evidence type="ECO:0008006" key="3">
    <source>
        <dbReference type="Google" id="ProtNLM"/>
    </source>
</evidence>
<organism evidence="1 2">
    <name type="scientific">Solemya pervernicosa gill symbiont</name>
    <dbReference type="NCBI Taxonomy" id="642797"/>
    <lineage>
        <taxon>Bacteria</taxon>
        <taxon>Pseudomonadati</taxon>
        <taxon>Pseudomonadota</taxon>
        <taxon>Gammaproteobacteria</taxon>
        <taxon>sulfur-oxidizing symbionts</taxon>
    </lineage>
</organism>
<dbReference type="SUPFAM" id="SSF53756">
    <property type="entry name" value="UDP-Glycosyltransferase/glycogen phosphorylase"/>
    <property type="match status" value="1"/>
</dbReference>
<comment type="caution">
    <text evidence="1">The sequence shown here is derived from an EMBL/GenBank/DDBJ whole genome shotgun (WGS) entry which is preliminary data.</text>
</comment>
<accession>A0A1T2L9Q5</accession>